<accession>A0ABP7W1G4</accession>
<dbReference type="PROSITE" id="PS50043">
    <property type="entry name" value="HTH_LUXR_2"/>
    <property type="match status" value="1"/>
</dbReference>
<evidence type="ECO:0000259" key="3">
    <source>
        <dbReference type="PROSITE" id="PS50043"/>
    </source>
</evidence>
<dbReference type="SUPFAM" id="SSF46894">
    <property type="entry name" value="C-terminal effector domain of the bipartite response regulators"/>
    <property type="match status" value="1"/>
</dbReference>
<reference evidence="5" key="1">
    <citation type="journal article" date="2019" name="Int. J. Syst. Evol. Microbiol.">
        <title>The Global Catalogue of Microorganisms (GCM) 10K type strain sequencing project: providing services to taxonomists for standard genome sequencing and annotation.</title>
        <authorList>
            <consortium name="The Broad Institute Genomics Platform"/>
            <consortium name="The Broad Institute Genome Sequencing Center for Infectious Disease"/>
            <person name="Wu L."/>
            <person name="Ma J."/>
        </authorList>
    </citation>
    <scope>NUCLEOTIDE SEQUENCE [LARGE SCALE GENOMIC DNA]</scope>
    <source>
        <strain evidence="5">JCM 16702</strain>
    </source>
</reference>
<dbReference type="InterPro" id="IPR039420">
    <property type="entry name" value="WalR-like"/>
</dbReference>
<dbReference type="InterPro" id="IPR016032">
    <property type="entry name" value="Sig_transdc_resp-reg_C-effctor"/>
</dbReference>
<dbReference type="PANTHER" id="PTHR43214:SF42">
    <property type="entry name" value="TRANSCRIPTIONAL REGULATORY PROTEIN DESR"/>
    <property type="match status" value="1"/>
</dbReference>
<dbReference type="PANTHER" id="PTHR43214">
    <property type="entry name" value="TWO-COMPONENT RESPONSE REGULATOR"/>
    <property type="match status" value="1"/>
</dbReference>
<dbReference type="RefSeq" id="WP_344949731.1">
    <property type="nucleotide sequence ID" value="NZ_BAAAZG010000025.1"/>
</dbReference>
<sequence length="147" mass="15593">MSIGAAGLATRAARELAACGDRPPKPGTTPLERLTPQWVRIALLVAEGATSKEAAGRLFLSPRTVDAHLRNIFRKLGLYLPQAVAGPETAPARGPDEHDRPPPPVARVPARRGHRLEARAARSAGTGRRTAHPSGRHISLGCSVKEV</sequence>
<keyword evidence="5" id="KW-1185">Reference proteome</keyword>
<dbReference type="Gene3D" id="1.10.10.10">
    <property type="entry name" value="Winged helix-like DNA-binding domain superfamily/Winged helix DNA-binding domain"/>
    <property type="match status" value="1"/>
</dbReference>
<evidence type="ECO:0000256" key="2">
    <source>
        <dbReference type="SAM" id="MobiDB-lite"/>
    </source>
</evidence>
<dbReference type="Pfam" id="PF00196">
    <property type="entry name" value="GerE"/>
    <property type="match status" value="1"/>
</dbReference>
<protein>
    <recommendedName>
        <fullName evidence="3">HTH luxR-type domain-containing protein</fullName>
    </recommendedName>
</protein>
<feature type="domain" description="HTH luxR-type" evidence="3">
    <location>
        <begin position="27"/>
        <end position="91"/>
    </location>
</feature>
<evidence type="ECO:0000313" key="4">
    <source>
        <dbReference type="EMBL" id="GAA4078830.1"/>
    </source>
</evidence>
<dbReference type="SMART" id="SM00421">
    <property type="entry name" value="HTH_LUXR"/>
    <property type="match status" value="1"/>
</dbReference>
<dbReference type="InterPro" id="IPR000792">
    <property type="entry name" value="Tscrpt_reg_LuxR_C"/>
</dbReference>
<comment type="caution">
    <text evidence="4">The sequence shown here is derived from an EMBL/GenBank/DDBJ whole genome shotgun (WGS) entry which is preliminary data.</text>
</comment>
<dbReference type="CDD" id="cd06170">
    <property type="entry name" value="LuxR_C_like"/>
    <property type="match status" value="1"/>
</dbReference>
<dbReference type="PRINTS" id="PR00038">
    <property type="entry name" value="HTHLUXR"/>
</dbReference>
<evidence type="ECO:0000256" key="1">
    <source>
        <dbReference type="ARBA" id="ARBA00023125"/>
    </source>
</evidence>
<feature type="region of interest" description="Disordered" evidence="2">
    <location>
        <begin position="85"/>
        <end position="147"/>
    </location>
</feature>
<proteinExistence type="predicted"/>
<dbReference type="InterPro" id="IPR036388">
    <property type="entry name" value="WH-like_DNA-bd_sf"/>
</dbReference>
<name>A0ABP7W1G4_9ACTN</name>
<keyword evidence="1" id="KW-0238">DNA-binding</keyword>
<evidence type="ECO:0000313" key="5">
    <source>
        <dbReference type="Proteomes" id="UP001500683"/>
    </source>
</evidence>
<organism evidence="4 5">
    <name type="scientific">Actinomadura miaoliensis</name>
    <dbReference type="NCBI Taxonomy" id="430685"/>
    <lineage>
        <taxon>Bacteria</taxon>
        <taxon>Bacillati</taxon>
        <taxon>Actinomycetota</taxon>
        <taxon>Actinomycetes</taxon>
        <taxon>Streptosporangiales</taxon>
        <taxon>Thermomonosporaceae</taxon>
        <taxon>Actinomadura</taxon>
    </lineage>
</organism>
<dbReference type="Proteomes" id="UP001500683">
    <property type="component" value="Unassembled WGS sequence"/>
</dbReference>
<gene>
    <name evidence="4" type="ORF">GCM10022214_41340</name>
</gene>
<dbReference type="EMBL" id="BAAAZG010000025">
    <property type="protein sequence ID" value="GAA4078830.1"/>
    <property type="molecule type" value="Genomic_DNA"/>
</dbReference>